<sequence>MGRILLSDYDVTKLWSTVVDPRPPWSNKYRGLSIYEREIKTPDEQHAELGLLVGNGAKKN</sequence>
<dbReference type="EMBL" id="SOIP01000561">
    <property type="protein sequence ID" value="TET77537.1"/>
    <property type="molecule type" value="Genomic_DNA"/>
</dbReference>
<protein>
    <submittedName>
        <fullName evidence="2">Uncharacterized protein</fullName>
    </submittedName>
</protein>
<reference evidence="3 4" key="1">
    <citation type="submission" date="2019-03" db="EMBL/GenBank/DDBJ databases">
        <title>Metabolic potential of uncultured bacteria and archaea associated with petroleum seepage in deep-sea sediments.</title>
        <authorList>
            <person name="Dong X."/>
            <person name="Hubert C."/>
        </authorList>
    </citation>
    <scope>NUCLEOTIDE SEQUENCE [LARGE SCALE GENOMIC DNA]</scope>
    <source>
        <strain evidence="2">E29_bin36</strain>
        <strain evidence="1">E44_bin18</strain>
    </source>
</reference>
<gene>
    <name evidence="2" type="ORF">E3J38_09745</name>
    <name evidence="1" type="ORF">E3J62_01630</name>
</gene>
<proteinExistence type="predicted"/>
<evidence type="ECO:0000313" key="2">
    <source>
        <dbReference type="EMBL" id="TET77537.1"/>
    </source>
</evidence>
<accession>A0A523XE46</accession>
<name>A0A523XE46_UNCT6</name>
<evidence type="ECO:0000313" key="3">
    <source>
        <dbReference type="Proteomes" id="UP000315525"/>
    </source>
</evidence>
<dbReference type="EMBL" id="SOJN01000022">
    <property type="protein sequence ID" value="TET47409.1"/>
    <property type="molecule type" value="Genomic_DNA"/>
</dbReference>
<dbReference type="Proteomes" id="UP000315525">
    <property type="component" value="Unassembled WGS sequence"/>
</dbReference>
<organism evidence="2 4">
    <name type="scientific">candidate division TA06 bacterium</name>
    <dbReference type="NCBI Taxonomy" id="2250710"/>
    <lineage>
        <taxon>Bacteria</taxon>
        <taxon>Bacteria division TA06</taxon>
    </lineage>
</organism>
<dbReference type="Proteomes" id="UP000315534">
    <property type="component" value="Unassembled WGS sequence"/>
</dbReference>
<evidence type="ECO:0000313" key="4">
    <source>
        <dbReference type="Proteomes" id="UP000315534"/>
    </source>
</evidence>
<evidence type="ECO:0000313" key="1">
    <source>
        <dbReference type="EMBL" id="TET47409.1"/>
    </source>
</evidence>
<dbReference type="AlphaFoldDB" id="A0A523XE46"/>
<comment type="caution">
    <text evidence="2">The sequence shown here is derived from an EMBL/GenBank/DDBJ whole genome shotgun (WGS) entry which is preliminary data.</text>
</comment>